<keyword evidence="3" id="KW-0540">Nuclease</keyword>
<dbReference type="SUPFAM" id="SSF56672">
    <property type="entry name" value="DNA/RNA polymerases"/>
    <property type="match status" value="1"/>
</dbReference>
<feature type="domain" description="Reverse transcriptase" evidence="8">
    <location>
        <begin position="1"/>
        <end position="67"/>
    </location>
</feature>
<dbReference type="InterPro" id="IPR001584">
    <property type="entry name" value="Integrase_cat-core"/>
</dbReference>
<evidence type="ECO:0000256" key="4">
    <source>
        <dbReference type="ARBA" id="ARBA00022759"/>
    </source>
</evidence>
<dbReference type="SUPFAM" id="SSF53098">
    <property type="entry name" value="Ribonuclease H-like"/>
    <property type="match status" value="1"/>
</dbReference>
<evidence type="ECO:0000259" key="9">
    <source>
        <dbReference type="PROSITE" id="PS50994"/>
    </source>
</evidence>
<evidence type="ECO:0000256" key="7">
    <source>
        <dbReference type="SAM" id="MobiDB-lite"/>
    </source>
</evidence>
<dbReference type="InterPro" id="IPR000477">
    <property type="entry name" value="RT_dom"/>
</dbReference>
<dbReference type="Gene3D" id="2.30.30.850">
    <property type="match status" value="1"/>
</dbReference>
<dbReference type="Pfam" id="PF17921">
    <property type="entry name" value="Integrase_H2C2"/>
    <property type="match status" value="1"/>
</dbReference>
<dbReference type="EMBL" id="BQFW01000008">
    <property type="protein sequence ID" value="GJJ73699.1"/>
    <property type="molecule type" value="Genomic_DNA"/>
</dbReference>
<name>A0A9P3HBK7_9FUNG</name>
<dbReference type="InterPro" id="IPR012337">
    <property type="entry name" value="RNaseH-like_sf"/>
</dbReference>
<keyword evidence="2" id="KW-0548">Nucleotidyltransferase</keyword>
<dbReference type="CDD" id="cd01647">
    <property type="entry name" value="RT_LTR"/>
    <property type="match status" value="1"/>
</dbReference>
<evidence type="ECO:0000259" key="8">
    <source>
        <dbReference type="PROSITE" id="PS50878"/>
    </source>
</evidence>
<dbReference type="FunFam" id="3.10.20.370:FF:000001">
    <property type="entry name" value="Retrovirus-related Pol polyprotein from transposon 17.6-like protein"/>
    <property type="match status" value="1"/>
</dbReference>
<dbReference type="PANTHER" id="PTHR37984:SF5">
    <property type="entry name" value="PROTEIN NYNRIN-LIKE"/>
    <property type="match status" value="1"/>
</dbReference>
<evidence type="ECO:0000256" key="1">
    <source>
        <dbReference type="ARBA" id="ARBA00022679"/>
    </source>
</evidence>
<dbReference type="GO" id="GO:0005634">
    <property type="term" value="C:nucleus"/>
    <property type="evidence" value="ECO:0007669"/>
    <property type="project" value="UniProtKB-ARBA"/>
</dbReference>
<dbReference type="InterPro" id="IPR043502">
    <property type="entry name" value="DNA/RNA_pol_sf"/>
</dbReference>
<dbReference type="Proteomes" id="UP000827284">
    <property type="component" value="Unassembled WGS sequence"/>
</dbReference>
<gene>
    <name evidence="10" type="ORF">EMPS_06057</name>
</gene>
<dbReference type="Pfam" id="PF00078">
    <property type="entry name" value="RVT_1"/>
    <property type="match status" value="1"/>
</dbReference>
<dbReference type="GO" id="GO:0003676">
    <property type="term" value="F:nucleic acid binding"/>
    <property type="evidence" value="ECO:0007669"/>
    <property type="project" value="InterPro"/>
</dbReference>
<dbReference type="PROSITE" id="PS50994">
    <property type="entry name" value="INTEGRASE"/>
    <property type="match status" value="1"/>
</dbReference>
<sequence length="872" mass="99000">MNTIFSKELDQFVVVYLDDILIYSKTFEEHLKHIRTVLSTLRKHHLHAKQSKCAFGLSSITFVGHVISYDGIQVDPAKVAVVKNWPTPTNVQELRSFIGFVNYHRRHIFHHAEVTACLTDLLTTGPGPNKGKLRPVPTWGPVQQAAFDGIKELLATTPVLCLGHPDEPYYMETDASDIATGGVLYQMHEGKRHPVAYESRKLKPAEKNYPVHEKELLAIVHACRAWRTFILGAPENVVYTDHASLRFLLTQPHLSPRMTRWVEFLAPYNLSIQYKAGATNIAADALSRLQINNVTAGRHIDTWDWPLLVPAFLDDGSFPPHTDGDTKKRVRKEAHNFTTDDDELRYMVEGRAVPFVPFAERADRLIELHTDIGHLGESGTFDLAKTRMWWPSLRTDIKAVVRECKPCQLVKPGGDRSVAPLHPLAPARPFERWGIDFIGRMPATKKGNRWIITAIDHATNWPIARALPEATADAVATFLYEEIVLQFGCPSEIVSDRGANFMSDVLQRYLEKLHIKHKATSAYHPRSNGKCERLNGVIGHMLSKYVGTHIHSWDQYLHQSLFACRVHISQRTKVSPFQLVYGLEPRLPQDPVRPFLFDFQDQDDFAEHRRKTFREIDALREKHLQAQQTAADDMAAHHEETHTVTDHKFAVGDFVLVKNFGRTKLQPHFYGPLEVIRITPLSTYQLRWGDGELKTDLVHQDRLKRAYPPDEASARRAWVTKTKHTMEQANDNSDDGLPIESRTEEEQRVEEALALRTANEDYLARRDQLGTYEPPMMGSAAEAARVYRQALAASAPKPRRRGQRTREPRVNQLQAGRGRPEACGGSVVNQTAFIPASSASDHMTYDHLTADTPDEWTLVARPHCTCAARHRR</sequence>
<dbReference type="GO" id="GO:0003964">
    <property type="term" value="F:RNA-directed DNA polymerase activity"/>
    <property type="evidence" value="ECO:0007669"/>
    <property type="project" value="UniProtKB-KW"/>
</dbReference>
<dbReference type="Gene3D" id="1.10.340.70">
    <property type="match status" value="1"/>
</dbReference>
<dbReference type="Gene3D" id="3.30.420.10">
    <property type="entry name" value="Ribonuclease H-like superfamily/Ribonuclease H"/>
    <property type="match status" value="1"/>
</dbReference>
<dbReference type="InterPro" id="IPR041588">
    <property type="entry name" value="Integrase_H2C2"/>
</dbReference>
<evidence type="ECO:0000256" key="5">
    <source>
        <dbReference type="ARBA" id="ARBA00022801"/>
    </source>
</evidence>
<dbReference type="FunFam" id="3.30.70.270:FF:000003">
    <property type="entry name" value="Transposon Ty3-G Gag-Pol polyprotein"/>
    <property type="match status" value="1"/>
</dbReference>
<feature type="region of interest" description="Disordered" evidence="7">
    <location>
        <begin position="792"/>
        <end position="825"/>
    </location>
</feature>
<dbReference type="GO" id="GO:0015074">
    <property type="term" value="P:DNA integration"/>
    <property type="evidence" value="ECO:0007669"/>
    <property type="project" value="InterPro"/>
</dbReference>
<evidence type="ECO:0000256" key="2">
    <source>
        <dbReference type="ARBA" id="ARBA00022695"/>
    </source>
</evidence>
<dbReference type="GO" id="GO:0004519">
    <property type="term" value="F:endonuclease activity"/>
    <property type="evidence" value="ECO:0007669"/>
    <property type="project" value="UniProtKB-KW"/>
</dbReference>
<evidence type="ECO:0000313" key="10">
    <source>
        <dbReference type="EMBL" id="GJJ73699.1"/>
    </source>
</evidence>
<dbReference type="CDD" id="cd09274">
    <property type="entry name" value="RNase_HI_RT_Ty3"/>
    <property type="match status" value="1"/>
</dbReference>
<keyword evidence="6" id="KW-0695">RNA-directed DNA polymerase</keyword>
<dbReference type="Gene3D" id="3.30.70.270">
    <property type="match status" value="2"/>
</dbReference>
<keyword evidence="11" id="KW-1185">Reference proteome</keyword>
<evidence type="ECO:0000313" key="11">
    <source>
        <dbReference type="Proteomes" id="UP000827284"/>
    </source>
</evidence>
<dbReference type="PROSITE" id="PS50878">
    <property type="entry name" value="RT_POL"/>
    <property type="match status" value="1"/>
</dbReference>
<dbReference type="FunFam" id="3.30.70.270:FF:000020">
    <property type="entry name" value="Transposon Tf2-6 polyprotein-like Protein"/>
    <property type="match status" value="1"/>
</dbReference>
<proteinExistence type="predicted"/>
<dbReference type="OrthoDB" id="3158924at2759"/>
<dbReference type="Pfam" id="PF00665">
    <property type="entry name" value="rve"/>
    <property type="match status" value="1"/>
</dbReference>
<dbReference type="InterPro" id="IPR050951">
    <property type="entry name" value="Retrovirus_Pol_polyprotein"/>
</dbReference>
<dbReference type="PANTHER" id="PTHR37984">
    <property type="entry name" value="PROTEIN CBG26694"/>
    <property type="match status" value="1"/>
</dbReference>
<keyword evidence="1" id="KW-0808">Transferase</keyword>
<protein>
    <submittedName>
        <fullName evidence="10">Transposase</fullName>
    </submittedName>
</protein>
<dbReference type="AlphaFoldDB" id="A0A9P3HBK7"/>
<dbReference type="GO" id="GO:0016787">
    <property type="term" value="F:hydrolase activity"/>
    <property type="evidence" value="ECO:0007669"/>
    <property type="project" value="UniProtKB-KW"/>
</dbReference>
<dbReference type="InterPro" id="IPR041373">
    <property type="entry name" value="RT_RNaseH"/>
</dbReference>
<dbReference type="Pfam" id="PF17917">
    <property type="entry name" value="RT_RNaseH"/>
    <property type="match status" value="1"/>
</dbReference>
<reference evidence="10" key="1">
    <citation type="submission" date="2021-11" db="EMBL/GenBank/DDBJ databases">
        <authorList>
            <person name="Herlambang A."/>
            <person name="Guo Y."/>
            <person name="Takashima Y."/>
            <person name="Nishizawa T."/>
        </authorList>
    </citation>
    <scope>NUCLEOTIDE SEQUENCE</scope>
    <source>
        <strain evidence="10">E1425</strain>
    </source>
</reference>
<feature type="domain" description="Integrase catalytic" evidence="9">
    <location>
        <begin position="425"/>
        <end position="584"/>
    </location>
</feature>
<evidence type="ECO:0000256" key="6">
    <source>
        <dbReference type="ARBA" id="ARBA00022918"/>
    </source>
</evidence>
<dbReference type="InterPro" id="IPR043128">
    <property type="entry name" value="Rev_trsase/Diguanyl_cyclase"/>
</dbReference>
<evidence type="ECO:0000256" key="3">
    <source>
        <dbReference type="ARBA" id="ARBA00022722"/>
    </source>
</evidence>
<comment type="caution">
    <text evidence="10">The sequence shown here is derived from an EMBL/GenBank/DDBJ whole genome shotgun (WGS) entry which is preliminary data.</text>
</comment>
<reference evidence="10" key="2">
    <citation type="journal article" date="2022" name="Microbiol. Resour. Announc.">
        <title>Whole-Genome Sequence of Entomortierella parvispora E1425, a Mucoromycotan Fungus Associated with Burkholderiaceae-Related Endosymbiotic Bacteria.</title>
        <authorList>
            <person name="Herlambang A."/>
            <person name="Guo Y."/>
            <person name="Takashima Y."/>
            <person name="Narisawa K."/>
            <person name="Ohta H."/>
            <person name="Nishizawa T."/>
        </authorList>
    </citation>
    <scope>NUCLEOTIDE SEQUENCE</scope>
    <source>
        <strain evidence="10">E1425</strain>
    </source>
</reference>
<organism evidence="10 11">
    <name type="scientific">Entomortierella parvispora</name>
    <dbReference type="NCBI Taxonomy" id="205924"/>
    <lineage>
        <taxon>Eukaryota</taxon>
        <taxon>Fungi</taxon>
        <taxon>Fungi incertae sedis</taxon>
        <taxon>Mucoromycota</taxon>
        <taxon>Mortierellomycotina</taxon>
        <taxon>Mortierellomycetes</taxon>
        <taxon>Mortierellales</taxon>
        <taxon>Mortierellaceae</taxon>
        <taxon>Entomortierella</taxon>
    </lineage>
</organism>
<dbReference type="FunFam" id="3.30.420.10:FF:000032">
    <property type="entry name" value="Retrovirus-related Pol polyprotein from transposon 297-like Protein"/>
    <property type="match status" value="1"/>
</dbReference>
<keyword evidence="5" id="KW-0378">Hydrolase</keyword>
<accession>A0A9P3HBK7</accession>
<keyword evidence="4" id="KW-0255">Endonuclease</keyword>
<dbReference type="InterPro" id="IPR036397">
    <property type="entry name" value="RNaseH_sf"/>
</dbReference>